<evidence type="ECO:0000313" key="3">
    <source>
        <dbReference type="Proteomes" id="UP001345013"/>
    </source>
</evidence>
<dbReference type="EMBL" id="JAVRRG010000009">
    <property type="protein sequence ID" value="KAK5099565.1"/>
    <property type="molecule type" value="Genomic_DNA"/>
</dbReference>
<organism evidence="2 3">
    <name type="scientific">Lithohypha guttulata</name>
    <dbReference type="NCBI Taxonomy" id="1690604"/>
    <lineage>
        <taxon>Eukaryota</taxon>
        <taxon>Fungi</taxon>
        <taxon>Dikarya</taxon>
        <taxon>Ascomycota</taxon>
        <taxon>Pezizomycotina</taxon>
        <taxon>Eurotiomycetes</taxon>
        <taxon>Chaetothyriomycetidae</taxon>
        <taxon>Chaetothyriales</taxon>
        <taxon>Trichomeriaceae</taxon>
        <taxon>Lithohypha</taxon>
    </lineage>
</organism>
<dbReference type="Proteomes" id="UP001345013">
    <property type="component" value="Unassembled WGS sequence"/>
</dbReference>
<reference evidence="2 3" key="1">
    <citation type="submission" date="2023-08" db="EMBL/GenBank/DDBJ databases">
        <title>Black Yeasts Isolated from many extreme environments.</title>
        <authorList>
            <person name="Coleine C."/>
            <person name="Stajich J.E."/>
            <person name="Selbmann L."/>
        </authorList>
    </citation>
    <scope>NUCLEOTIDE SEQUENCE [LARGE SCALE GENOMIC DNA]</scope>
    <source>
        <strain evidence="2 3">CCFEE 5885</strain>
    </source>
</reference>
<evidence type="ECO:0000256" key="1">
    <source>
        <dbReference type="SAM" id="MobiDB-lite"/>
    </source>
</evidence>
<keyword evidence="3" id="KW-1185">Reference proteome</keyword>
<feature type="region of interest" description="Disordered" evidence="1">
    <location>
        <begin position="99"/>
        <end position="154"/>
    </location>
</feature>
<sequence>MVLLLPCPAHPHRDIPTENAIDRFVNNHTELEAYVVGQMATLRCGSFDVDSERQTGMHIQGGRLGRKASVTRRTVQPKKSAAQLNADLYWKGRTPAKELFPNSLSQPAQNHAPLSKTQQHNAGKELLPDLLQPSDKMPEKKTVLRRPHKPTGKTAYLKNVNVRQSRIYRAKDTIAKRMLALQAVEHGRIPQDLRDEQTVPYSAVRLDLDSTSGPSKLLISINCGFWGCAPIFSPTKVFTFSLENFSTPSRVQKAIFNARDIREAGKQVGIDTHETSIAIVAYEVIFPKGYRYNSVDHANIKNNTPITYVSADSKVLVNTPCALREFFLQCRNHACDVFGNVSIPATARIGRIAPDPLYGRLSATQFDADWRSDEEKRCAAEEKRLSLEQQKFTDANQKLMIRKKMETIQAKAEQAVLAHQASMTGDQMNPNINITTDASCAADRTEDEPEIEEFLMHVGFDKPSEDNGELLDNDDLISIDFNIEESEKDDLISIDLNIEESENE</sequence>
<comment type="caution">
    <text evidence="2">The sequence shown here is derived from an EMBL/GenBank/DDBJ whole genome shotgun (WGS) entry which is preliminary data.</text>
</comment>
<gene>
    <name evidence="2" type="ORF">LTR24_001224</name>
</gene>
<evidence type="ECO:0000313" key="2">
    <source>
        <dbReference type="EMBL" id="KAK5099565.1"/>
    </source>
</evidence>
<name>A0ABR0KKZ6_9EURO</name>
<accession>A0ABR0KKZ6</accession>
<protein>
    <submittedName>
        <fullName evidence="2">Uncharacterized protein</fullName>
    </submittedName>
</protein>
<proteinExistence type="predicted"/>